<gene>
    <name evidence="1" type="ORF">T07_11225</name>
</gene>
<dbReference type="AlphaFoldDB" id="A0A0V0SDD1"/>
<evidence type="ECO:0000313" key="2">
    <source>
        <dbReference type="Proteomes" id="UP000054630"/>
    </source>
</evidence>
<proteinExistence type="predicted"/>
<protein>
    <submittedName>
        <fullName evidence="1">Uncharacterized protein</fullName>
    </submittedName>
</protein>
<dbReference type="EMBL" id="JYDL01000015">
    <property type="protein sequence ID" value="KRX24780.1"/>
    <property type="molecule type" value="Genomic_DNA"/>
</dbReference>
<evidence type="ECO:0000313" key="1">
    <source>
        <dbReference type="EMBL" id="KRX24780.1"/>
    </source>
</evidence>
<reference evidence="1 2" key="1">
    <citation type="submission" date="2015-01" db="EMBL/GenBank/DDBJ databases">
        <title>Evolution of Trichinella species and genotypes.</title>
        <authorList>
            <person name="Korhonen P.K."/>
            <person name="Edoardo P."/>
            <person name="Giuseppe L.R."/>
            <person name="Gasser R.B."/>
        </authorList>
    </citation>
    <scope>NUCLEOTIDE SEQUENCE [LARGE SCALE GENOMIC DNA]</scope>
    <source>
        <strain evidence="1">ISS37</strain>
    </source>
</reference>
<organism evidence="1 2">
    <name type="scientific">Trichinella nelsoni</name>
    <dbReference type="NCBI Taxonomy" id="6336"/>
    <lineage>
        <taxon>Eukaryota</taxon>
        <taxon>Metazoa</taxon>
        <taxon>Ecdysozoa</taxon>
        <taxon>Nematoda</taxon>
        <taxon>Enoplea</taxon>
        <taxon>Dorylaimia</taxon>
        <taxon>Trichinellida</taxon>
        <taxon>Trichinellidae</taxon>
        <taxon>Trichinella</taxon>
    </lineage>
</organism>
<accession>A0A0V0SDD1</accession>
<name>A0A0V0SDD1_9BILA</name>
<sequence length="68" mass="7585">MQIRKISFFAQKNNTDNKQIVYNSVCLSFFLRATAQCEYILTGSFGGDFHLASFTSSVDGSTAFCLEN</sequence>
<dbReference type="Proteomes" id="UP000054630">
    <property type="component" value="Unassembled WGS sequence"/>
</dbReference>
<keyword evidence="2" id="KW-1185">Reference proteome</keyword>
<comment type="caution">
    <text evidence="1">The sequence shown here is derived from an EMBL/GenBank/DDBJ whole genome shotgun (WGS) entry which is preliminary data.</text>
</comment>